<dbReference type="PANTHER" id="PTHR47964">
    <property type="entry name" value="ATP-DEPENDENT DNA HELICASE HOMOLOG RECG, CHLOROPLASTIC"/>
    <property type="match status" value="1"/>
</dbReference>
<comment type="caution">
    <text evidence="4">The sequence shown here is derived from an EMBL/GenBank/DDBJ whole genome shotgun (WGS) entry which is preliminary data.</text>
</comment>
<dbReference type="SUPFAM" id="SSF52540">
    <property type="entry name" value="P-loop containing nucleoside triphosphate hydrolases"/>
    <property type="match status" value="1"/>
</dbReference>
<feature type="non-terminal residue" evidence="4">
    <location>
        <position position="1"/>
    </location>
</feature>
<reference evidence="4" key="1">
    <citation type="journal article" date="2015" name="Nature">
        <title>Complex archaea that bridge the gap between prokaryotes and eukaryotes.</title>
        <authorList>
            <person name="Spang A."/>
            <person name="Saw J.H."/>
            <person name="Jorgensen S.L."/>
            <person name="Zaremba-Niedzwiedzka K."/>
            <person name="Martijn J."/>
            <person name="Lind A.E."/>
            <person name="van Eijk R."/>
            <person name="Schleper C."/>
            <person name="Guy L."/>
            <person name="Ettema T.J."/>
        </authorList>
    </citation>
    <scope>NUCLEOTIDE SEQUENCE</scope>
</reference>
<dbReference type="GO" id="GO:0016787">
    <property type="term" value="F:hydrolase activity"/>
    <property type="evidence" value="ECO:0007669"/>
    <property type="project" value="UniProtKB-KW"/>
</dbReference>
<dbReference type="PANTHER" id="PTHR47964:SF1">
    <property type="entry name" value="ATP-DEPENDENT DNA HELICASE HOMOLOG RECG, CHLOROPLASTIC"/>
    <property type="match status" value="1"/>
</dbReference>
<evidence type="ECO:0000259" key="3">
    <source>
        <dbReference type="PROSITE" id="PS51194"/>
    </source>
</evidence>
<dbReference type="Pfam" id="PF03461">
    <property type="entry name" value="TRCF"/>
    <property type="match status" value="1"/>
</dbReference>
<dbReference type="PROSITE" id="PS51194">
    <property type="entry name" value="HELICASE_CTER"/>
    <property type="match status" value="1"/>
</dbReference>
<evidence type="ECO:0000256" key="2">
    <source>
        <dbReference type="ARBA" id="ARBA00022806"/>
    </source>
</evidence>
<dbReference type="GO" id="GO:0006281">
    <property type="term" value="P:DNA repair"/>
    <property type="evidence" value="ECO:0007669"/>
    <property type="project" value="InterPro"/>
</dbReference>
<keyword evidence="1" id="KW-0378">Hydrolase</keyword>
<dbReference type="InterPro" id="IPR001650">
    <property type="entry name" value="Helicase_C-like"/>
</dbReference>
<dbReference type="InterPro" id="IPR005118">
    <property type="entry name" value="TRCF_C"/>
</dbReference>
<dbReference type="Gene3D" id="3.90.1150.50">
    <property type="entry name" value="Transcription-repair-coupling factor, D7 domain"/>
    <property type="match status" value="1"/>
</dbReference>
<sequence>SGLREISTMTTPPQDRQAIQTIVCRFDENIIKEAILREVNRSGQIYFVHNRIFDIEKITDKIKSFVPILSNRIVIAHGQMPGHELEQKMKNFVNGKYDILVSTNIIESGLDIPRVNTIFINNANNFGLSDLHQLRGRVGRYKHQAYAYFIIPPQSSIGTDAIKRLKAIEEFNELGAGFKIAMRDMEIRGVGNILGKEQSGYIASIGYELYCRLLEKAVTLTKRTQNLNKLIVKSEKESVTEQVIDDTEKETALMPSNIVDEFDEKPLAEVTLKLDAYIPEDYIPQEKDRLEIYRKLSMAKSEDMVSQIRRELQDRFGATPTQETEDLIKVIALRIRLTEKGIRALIQSQPDEYSDYAKDIQLVITTNNQITSNAKLQTPEDKIRIPQKDWLPGLKKRYPGRIRRINEHTIHFYLPAKKPSSLLNQLLKIF</sequence>
<dbReference type="InterPro" id="IPR037235">
    <property type="entry name" value="TRCF-like_C_D7"/>
</dbReference>
<keyword evidence="2" id="KW-0347">Helicase</keyword>
<dbReference type="InterPro" id="IPR027417">
    <property type="entry name" value="P-loop_NTPase"/>
</dbReference>
<organism evidence="4">
    <name type="scientific">marine sediment metagenome</name>
    <dbReference type="NCBI Taxonomy" id="412755"/>
    <lineage>
        <taxon>unclassified sequences</taxon>
        <taxon>metagenomes</taxon>
        <taxon>ecological metagenomes</taxon>
    </lineage>
</organism>
<dbReference type="SMART" id="SM00490">
    <property type="entry name" value="HELICc"/>
    <property type="match status" value="1"/>
</dbReference>
<evidence type="ECO:0000313" key="4">
    <source>
        <dbReference type="EMBL" id="KKM19280.1"/>
    </source>
</evidence>
<dbReference type="Gene3D" id="3.40.50.300">
    <property type="entry name" value="P-loop containing nucleotide triphosphate hydrolases"/>
    <property type="match status" value="2"/>
</dbReference>
<dbReference type="SUPFAM" id="SSF143517">
    <property type="entry name" value="TRCF domain-like"/>
    <property type="match status" value="1"/>
</dbReference>
<feature type="domain" description="Helicase C-terminal" evidence="3">
    <location>
        <begin position="30"/>
        <end position="186"/>
    </location>
</feature>
<evidence type="ECO:0000256" key="1">
    <source>
        <dbReference type="ARBA" id="ARBA00022801"/>
    </source>
</evidence>
<protein>
    <recommendedName>
        <fullName evidence="3">Helicase C-terminal domain-containing protein</fullName>
    </recommendedName>
</protein>
<dbReference type="GO" id="GO:0003678">
    <property type="term" value="F:DNA helicase activity"/>
    <property type="evidence" value="ECO:0007669"/>
    <property type="project" value="TreeGrafter"/>
</dbReference>
<keyword evidence="2" id="KW-0547">Nucleotide-binding</keyword>
<dbReference type="SMART" id="SM00982">
    <property type="entry name" value="TRCF"/>
    <property type="match status" value="1"/>
</dbReference>
<dbReference type="InterPro" id="IPR047112">
    <property type="entry name" value="RecG/Mfd"/>
</dbReference>
<keyword evidence="2" id="KW-0067">ATP-binding</keyword>
<dbReference type="EMBL" id="LAZR01014028">
    <property type="protein sequence ID" value="KKM19280.1"/>
    <property type="molecule type" value="Genomic_DNA"/>
</dbReference>
<accession>A0A0F9KV91</accession>
<proteinExistence type="predicted"/>
<dbReference type="Pfam" id="PF00271">
    <property type="entry name" value="Helicase_C"/>
    <property type="match status" value="1"/>
</dbReference>
<dbReference type="AlphaFoldDB" id="A0A0F9KV91"/>
<gene>
    <name evidence="4" type="ORF">LCGC14_1657270</name>
</gene>
<name>A0A0F9KV91_9ZZZZ</name>